<evidence type="ECO:0000256" key="18">
    <source>
        <dbReference type="SAM" id="MobiDB-lite"/>
    </source>
</evidence>
<proteinExistence type="inferred from homology"/>
<dbReference type="InterPro" id="IPR036028">
    <property type="entry name" value="SH3-like_dom_sf"/>
</dbReference>
<protein>
    <recommendedName>
        <fullName evidence="17">3-hydroxyisobutyrate dehydrogenase</fullName>
        <shortName evidence="17">HIBADH</shortName>
        <ecNumber evidence="17">1.1.1.31</ecNumber>
    </recommendedName>
</protein>
<dbReference type="Pfam" id="PF14604">
    <property type="entry name" value="SH3_9"/>
    <property type="match status" value="1"/>
</dbReference>
<evidence type="ECO:0000256" key="14">
    <source>
        <dbReference type="ARBA" id="ARBA00049197"/>
    </source>
</evidence>
<evidence type="ECO:0000256" key="7">
    <source>
        <dbReference type="ARBA" id="ARBA00022737"/>
    </source>
</evidence>
<feature type="domain" description="SH3" evidence="19">
    <location>
        <begin position="595"/>
        <end position="656"/>
    </location>
</feature>
<evidence type="ECO:0000256" key="17">
    <source>
        <dbReference type="RuleBase" id="RU910714"/>
    </source>
</evidence>
<dbReference type="InterPro" id="IPR002204">
    <property type="entry name" value="3-OH-isobutyrate_DH-rel_CS"/>
</dbReference>
<keyword evidence="6 15" id="KW-0479">Metal-binding</keyword>
<dbReference type="EMBL" id="JAANIC010002671">
    <property type="protein sequence ID" value="KAG5344117.1"/>
    <property type="molecule type" value="Genomic_DNA"/>
</dbReference>
<keyword evidence="4 16" id="KW-0728">SH3 domain</keyword>
<comment type="catalytic activity">
    <reaction evidence="14 17">
        <text>3-hydroxy-2-methylpropanoate + NAD(+) = 2-methyl-3-oxopropanoate + NADH + H(+)</text>
        <dbReference type="Rhea" id="RHEA:17681"/>
        <dbReference type="ChEBI" id="CHEBI:11805"/>
        <dbReference type="ChEBI" id="CHEBI:15378"/>
        <dbReference type="ChEBI" id="CHEBI:57540"/>
        <dbReference type="ChEBI" id="CHEBI:57700"/>
        <dbReference type="ChEBI" id="CHEBI:57945"/>
        <dbReference type="EC" id="1.1.1.31"/>
    </reaction>
</comment>
<dbReference type="SUPFAM" id="SSF48179">
    <property type="entry name" value="6-phosphogluconate dehydrogenase C-terminal domain-like"/>
    <property type="match status" value="1"/>
</dbReference>
<organism evidence="21 22">
    <name type="scientific">Acromyrmex charruanus</name>
    <dbReference type="NCBI Taxonomy" id="2715315"/>
    <lineage>
        <taxon>Eukaryota</taxon>
        <taxon>Metazoa</taxon>
        <taxon>Ecdysozoa</taxon>
        <taxon>Arthropoda</taxon>
        <taxon>Hexapoda</taxon>
        <taxon>Insecta</taxon>
        <taxon>Pterygota</taxon>
        <taxon>Neoptera</taxon>
        <taxon>Endopterygota</taxon>
        <taxon>Hymenoptera</taxon>
        <taxon>Apocrita</taxon>
        <taxon>Aculeata</taxon>
        <taxon>Formicoidea</taxon>
        <taxon>Formicidae</taxon>
        <taxon>Myrmicinae</taxon>
        <taxon>Acromyrmex</taxon>
    </lineage>
</organism>
<evidence type="ECO:0000256" key="13">
    <source>
        <dbReference type="ARBA" id="ARBA00023128"/>
    </source>
</evidence>
<dbReference type="PROSITE" id="PS51216">
    <property type="entry name" value="NEBULIN"/>
    <property type="match status" value="2"/>
</dbReference>
<dbReference type="FunFam" id="2.30.30.40:FF:000007">
    <property type="entry name" value="nebulin isoform X1"/>
    <property type="match status" value="1"/>
</dbReference>
<evidence type="ECO:0000256" key="8">
    <source>
        <dbReference type="ARBA" id="ARBA00022833"/>
    </source>
</evidence>
<accession>A0A836GIS5</accession>
<dbReference type="GO" id="GO:0008442">
    <property type="term" value="F:3-hydroxyisobutyrate dehydrogenase activity"/>
    <property type="evidence" value="ECO:0007669"/>
    <property type="project" value="UniProtKB-EC"/>
</dbReference>
<dbReference type="Gene3D" id="2.10.110.10">
    <property type="entry name" value="Cysteine Rich Protein"/>
    <property type="match status" value="1"/>
</dbReference>
<dbReference type="FunFam" id="1.10.1040.10:FF:000006">
    <property type="entry name" value="3-hydroxyisobutyrate dehydrogenase"/>
    <property type="match status" value="1"/>
</dbReference>
<name>A0A836GIS5_9HYME</name>
<reference evidence="21" key="1">
    <citation type="submission" date="2020-03" db="EMBL/GenBank/DDBJ databases">
        <title>Relaxed selection underlies rapid genomic changes in the transitions from sociality to social parasitism in ants.</title>
        <authorList>
            <person name="Bi X."/>
        </authorList>
    </citation>
    <scope>NUCLEOTIDE SEQUENCE</scope>
    <source>
        <strain evidence="21">BGI-DK2014a</strain>
        <tissue evidence="21">Whole body</tissue>
    </source>
</reference>
<dbReference type="CDD" id="cd09447">
    <property type="entry name" value="LIM_LASP"/>
    <property type="match status" value="1"/>
</dbReference>
<evidence type="ECO:0000313" key="22">
    <source>
        <dbReference type="Proteomes" id="UP000669903"/>
    </source>
</evidence>
<dbReference type="Pfam" id="PF00880">
    <property type="entry name" value="Nebulin"/>
    <property type="match status" value="2"/>
</dbReference>
<dbReference type="SUPFAM" id="SSF57716">
    <property type="entry name" value="Glucocorticoid receptor-like (DNA-binding domain)"/>
    <property type="match status" value="1"/>
</dbReference>
<feature type="domain" description="LIM zinc-binding" evidence="20">
    <location>
        <begin position="335"/>
        <end position="395"/>
    </location>
</feature>
<feature type="non-terminal residue" evidence="21">
    <location>
        <position position="656"/>
    </location>
</feature>
<feature type="region of interest" description="Disordered" evidence="18">
    <location>
        <begin position="489"/>
        <end position="512"/>
    </location>
</feature>
<dbReference type="SUPFAM" id="SSF51735">
    <property type="entry name" value="NAD(P)-binding Rossmann-fold domains"/>
    <property type="match status" value="1"/>
</dbReference>
<dbReference type="InterPro" id="IPR001452">
    <property type="entry name" value="SH3_domain"/>
</dbReference>
<dbReference type="Gene3D" id="2.30.30.40">
    <property type="entry name" value="SH3 Domains"/>
    <property type="match status" value="1"/>
</dbReference>
<evidence type="ECO:0000256" key="12">
    <source>
        <dbReference type="ARBA" id="ARBA00023038"/>
    </source>
</evidence>
<dbReference type="AlphaFoldDB" id="A0A836GIS5"/>
<comment type="subcellular location">
    <subcellularLocation>
        <location evidence="1">Mitochondrion</location>
    </subcellularLocation>
</comment>
<evidence type="ECO:0000256" key="10">
    <source>
        <dbReference type="ARBA" id="ARBA00023002"/>
    </source>
</evidence>
<dbReference type="InterPro" id="IPR036291">
    <property type="entry name" value="NAD(P)-bd_dom_sf"/>
</dbReference>
<comment type="caution">
    <text evidence="21">The sequence shown here is derived from an EMBL/GenBank/DDBJ whole genome shotgun (WGS) entry which is preliminary data.</text>
</comment>
<dbReference type="GO" id="GO:0005739">
    <property type="term" value="C:mitochondrion"/>
    <property type="evidence" value="ECO:0007669"/>
    <property type="project" value="UniProtKB-SubCell"/>
</dbReference>
<dbReference type="SMART" id="SM00326">
    <property type="entry name" value="SH3"/>
    <property type="match status" value="1"/>
</dbReference>
<dbReference type="EC" id="1.1.1.31" evidence="17"/>
<comment type="similarity">
    <text evidence="3">Belongs to the HIBADH-related family. 3-hydroxyisobutyrate dehydrogenase subfamily.</text>
</comment>
<keyword evidence="8 15" id="KW-0862">Zinc</keyword>
<dbReference type="InterPro" id="IPR011548">
    <property type="entry name" value="HIBADH"/>
</dbReference>
<dbReference type="PROSITE" id="PS00478">
    <property type="entry name" value="LIM_DOMAIN_1"/>
    <property type="match status" value="1"/>
</dbReference>
<dbReference type="FunFam" id="2.10.110.10:FF:000087">
    <property type="entry name" value="LIM zinc-binding domain-containing Nebulette"/>
    <property type="match status" value="1"/>
</dbReference>
<dbReference type="PRINTS" id="PR00452">
    <property type="entry name" value="SH3DOMAIN"/>
</dbReference>
<dbReference type="GO" id="GO:0046872">
    <property type="term" value="F:metal ion binding"/>
    <property type="evidence" value="ECO:0007669"/>
    <property type="project" value="UniProtKB-KW"/>
</dbReference>
<feature type="compositionally biased region" description="Low complexity" evidence="18">
    <location>
        <begin position="577"/>
        <end position="587"/>
    </location>
</feature>
<gene>
    <name evidence="21" type="primary">Hibadh</name>
    <name evidence="21" type="ORF">G6Z76_0011701</name>
</gene>
<dbReference type="SMART" id="SM00132">
    <property type="entry name" value="LIM"/>
    <property type="match status" value="1"/>
</dbReference>
<evidence type="ECO:0000256" key="1">
    <source>
        <dbReference type="ARBA" id="ARBA00004173"/>
    </source>
</evidence>
<dbReference type="PANTHER" id="PTHR22981">
    <property type="entry name" value="3-HYDROXYISOBUTYRATE DEHYDROGENASE-RELATED"/>
    <property type="match status" value="1"/>
</dbReference>
<dbReference type="UniPathway" id="UPA00362"/>
<dbReference type="Gene3D" id="3.40.50.720">
    <property type="entry name" value="NAD(P)-binding Rossmann-like Domain"/>
    <property type="match status" value="1"/>
</dbReference>
<dbReference type="NCBIfam" id="TIGR01692">
    <property type="entry name" value="HIBADH"/>
    <property type="match status" value="1"/>
</dbReference>
<dbReference type="InterPro" id="IPR000900">
    <property type="entry name" value="Nebulin_repeat"/>
</dbReference>
<keyword evidence="5 17" id="KW-0101">Branched-chain amino acid catabolism</keyword>
<evidence type="ECO:0000256" key="2">
    <source>
        <dbReference type="ARBA" id="ARBA00005109"/>
    </source>
</evidence>
<keyword evidence="11 17" id="KW-0520">NAD</keyword>
<dbReference type="SMART" id="SM00227">
    <property type="entry name" value="NEBU"/>
    <property type="match status" value="2"/>
</dbReference>
<keyword evidence="7" id="KW-0677">Repeat</keyword>
<dbReference type="InterPro" id="IPR029154">
    <property type="entry name" value="HIBADH-like_NADP-bd"/>
</dbReference>
<dbReference type="Pfam" id="PF14833">
    <property type="entry name" value="NAD_binding_11"/>
    <property type="match status" value="1"/>
</dbReference>
<dbReference type="PROSITE" id="PS00895">
    <property type="entry name" value="3_HYDROXYISOBUT_DH"/>
    <property type="match status" value="1"/>
</dbReference>
<feature type="region of interest" description="Disordered" evidence="18">
    <location>
        <begin position="571"/>
        <end position="597"/>
    </location>
</feature>
<evidence type="ECO:0000256" key="5">
    <source>
        <dbReference type="ARBA" id="ARBA00022456"/>
    </source>
</evidence>
<dbReference type="GO" id="GO:0051287">
    <property type="term" value="F:NAD binding"/>
    <property type="evidence" value="ECO:0007669"/>
    <property type="project" value="InterPro"/>
</dbReference>
<dbReference type="Proteomes" id="UP000669903">
    <property type="component" value="Unassembled WGS sequence"/>
</dbReference>
<dbReference type="InterPro" id="IPR008927">
    <property type="entry name" value="6-PGluconate_DH-like_C_sf"/>
</dbReference>
<sequence>MFYGSTGTRYYSKIGFIGLGNMGGHMAKNLLKKDYKLTVYDINNSAMMNLVEAGASCALNVTEISREADVIISMLPSNQHVLDVYTGKNGVLSAAQKNVLLIDSSTVDPSVSQFIALQARERNLRFIDSPVSGGVNAAKDGTLTFMVGGKEMDFNDAKSILGALGSRILHCGDVGMGQVAKLCNNMLLAISMIGTAEAFNLGQKLGLDAKILANVVNSSTGRCWSSDLYNPVPGVLPNVPSSKNYEGGFGTTLMAKDLGLVQSIATRTQTAIPLGSLAHQIYTAIIAQGFSNKDFSVIYQFLKACVSDGERGGEKRIAAVEDRRAEKEEEIKMSKTCARCEKTVYPIEELKCLDKIWHKQCFKCQGCGMTLNMRTYKGFNKQPYCEAHIPKAKATTMAETPELKRIAENTKIQSNVKYHAEFEKAKGKFTQVADDPETLRIKQNSKIISNVAYHGELEKKAIMEQKRTMTGENGEQIEYVEYTDGTIAPASSINANPPPARTANSPVQRTPGRIADYDPLSEARPSPYSARQAATTVIYTSDKGPVTNPPTRKIGSVADIDPVNEYYGSLTPATTINNNQHQHQPQHQSPPPPSNVGRVYRAMYDYEAQDLDEVSFCDGDLIVNCTAVDEGWMTGLVQRTGRHGMLPANYVEPAQI</sequence>
<evidence type="ECO:0000256" key="3">
    <source>
        <dbReference type="ARBA" id="ARBA00006013"/>
    </source>
</evidence>
<evidence type="ECO:0000256" key="4">
    <source>
        <dbReference type="ARBA" id="ARBA00022443"/>
    </source>
</evidence>
<keyword evidence="10 17" id="KW-0560">Oxidoreductase</keyword>
<keyword evidence="13" id="KW-0496">Mitochondrion</keyword>
<dbReference type="Pfam" id="PF03446">
    <property type="entry name" value="NAD_binding_2"/>
    <property type="match status" value="1"/>
</dbReference>
<dbReference type="InterPro" id="IPR013328">
    <property type="entry name" value="6PGD_dom2"/>
</dbReference>
<evidence type="ECO:0000256" key="11">
    <source>
        <dbReference type="ARBA" id="ARBA00023027"/>
    </source>
</evidence>
<feature type="non-terminal residue" evidence="21">
    <location>
        <position position="1"/>
    </location>
</feature>
<keyword evidence="9" id="KW-0809">Transit peptide</keyword>
<keyword evidence="22" id="KW-1185">Reference proteome</keyword>
<dbReference type="PROSITE" id="PS50023">
    <property type="entry name" value="LIM_DOMAIN_2"/>
    <property type="match status" value="1"/>
</dbReference>
<dbReference type="GO" id="GO:0006574">
    <property type="term" value="P:L-valine catabolic process"/>
    <property type="evidence" value="ECO:0007669"/>
    <property type="project" value="UniProtKB-UniPathway"/>
</dbReference>
<evidence type="ECO:0000256" key="6">
    <source>
        <dbReference type="ARBA" id="ARBA00022723"/>
    </source>
</evidence>
<dbReference type="InterPro" id="IPR006115">
    <property type="entry name" value="6PGDH_NADP-bd"/>
</dbReference>
<dbReference type="Gene3D" id="1.10.1040.10">
    <property type="entry name" value="N-(1-d-carboxylethyl)-l-norvaline Dehydrogenase, domain 2"/>
    <property type="match status" value="1"/>
</dbReference>
<dbReference type="PROSITE" id="PS50002">
    <property type="entry name" value="SH3"/>
    <property type="match status" value="1"/>
</dbReference>
<dbReference type="SUPFAM" id="SSF50044">
    <property type="entry name" value="SH3-domain"/>
    <property type="match status" value="1"/>
</dbReference>
<evidence type="ECO:0000256" key="15">
    <source>
        <dbReference type="PROSITE-ProRule" id="PRU00125"/>
    </source>
</evidence>
<dbReference type="FunFam" id="3.40.50.720:FF:000119">
    <property type="entry name" value="3-hydroxyisobutyrate dehydrogenase"/>
    <property type="match status" value="1"/>
</dbReference>
<evidence type="ECO:0000259" key="20">
    <source>
        <dbReference type="PROSITE" id="PS50023"/>
    </source>
</evidence>
<dbReference type="CDD" id="cd11789">
    <property type="entry name" value="SH3_Nebulin_family_C"/>
    <property type="match status" value="1"/>
</dbReference>
<evidence type="ECO:0000256" key="9">
    <source>
        <dbReference type="ARBA" id="ARBA00022946"/>
    </source>
</evidence>
<evidence type="ECO:0000256" key="16">
    <source>
        <dbReference type="PROSITE-ProRule" id="PRU00192"/>
    </source>
</evidence>
<keyword evidence="12 15" id="KW-0440">LIM domain</keyword>
<comment type="pathway">
    <text evidence="2 17">Amino-acid degradation; L-valine degradation.</text>
</comment>
<dbReference type="InterPro" id="IPR001781">
    <property type="entry name" value="Znf_LIM"/>
</dbReference>
<dbReference type="PANTHER" id="PTHR22981:SF7">
    <property type="entry name" value="3-HYDROXYISOBUTYRATE DEHYDROGENASE, MITOCHONDRIAL"/>
    <property type="match status" value="1"/>
</dbReference>
<evidence type="ECO:0000259" key="19">
    <source>
        <dbReference type="PROSITE" id="PS50002"/>
    </source>
</evidence>
<dbReference type="Pfam" id="PF00412">
    <property type="entry name" value="LIM"/>
    <property type="match status" value="1"/>
</dbReference>
<evidence type="ECO:0000313" key="21">
    <source>
        <dbReference type="EMBL" id="KAG5344117.1"/>
    </source>
</evidence>
<dbReference type="GO" id="GO:0050661">
    <property type="term" value="F:NADP binding"/>
    <property type="evidence" value="ECO:0007669"/>
    <property type="project" value="InterPro"/>
</dbReference>